<reference evidence="1 2" key="1">
    <citation type="journal article" date="2021" name="BMC Biol.">
        <title>Horizontally acquired antibacterial genes associated with adaptive radiation of ladybird beetles.</title>
        <authorList>
            <person name="Li H.S."/>
            <person name="Tang X.F."/>
            <person name="Huang Y.H."/>
            <person name="Xu Z.Y."/>
            <person name="Chen M.L."/>
            <person name="Du X.Y."/>
            <person name="Qiu B.Y."/>
            <person name="Chen P.T."/>
            <person name="Zhang W."/>
            <person name="Slipinski A."/>
            <person name="Escalona H.E."/>
            <person name="Waterhouse R.M."/>
            <person name="Zwick A."/>
            <person name="Pang H."/>
        </authorList>
    </citation>
    <scope>NUCLEOTIDE SEQUENCE [LARGE SCALE GENOMIC DNA]</scope>
    <source>
        <strain evidence="1">SYSU2018</strain>
    </source>
</reference>
<dbReference type="Proteomes" id="UP001516400">
    <property type="component" value="Unassembled WGS sequence"/>
</dbReference>
<protein>
    <submittedName>
        <fullName evidence="1">Uncharacterized protein</fullName>
    </submittedName>
</protein>
<sequence>ATQESLQQGMRYVYNIQKYNKITPYEITGLFNEAYARVASLNKRISGFKATGIFHMNRAVVSEDDFVAVGEYQKQVNEQTYSAVVAQCQRFVFQQLYTESLPSTFSGIQQELETRLEPAFVNPATISSTTNDGQEQSLYPDLTISNDTQQQSSILQAVSTNKCDAQTSACLARQWKHFSKRKRKKKI</sequence>
<accession>A0ABD2NSG9</accession>
<evidence type="ECO:0000313" key="2">
    <source>
        <dbReference type="Proteomes" id="UP001516400"/>
    </source>
</evidence>
<evidence type="ECO:0000313" key="1">
    <source>
        <dbReference type="EMBL" id="KAL3281653.1"/>
    </source>
</evidence>
<gene>
    <name evidence="1" type="ORF">HHI36_004859</name>
</gene>
<proteinExistence type="predicted"/>
<keyword evidence="2" id="KW-1185">Reference proteome</keyword>
<dbReference type="EMBL" id="JABFTP020000144">
    <property type="protein sequence ID" value="KAL3281653.1"/>
    <property type="molecule type" value="Genomic_DNA"/>
</dbReference>
<feature type="non-terminal residue" evidence="1">
    <location>
        <position position="1"/>
    </location>
</feature>
<comment type="caution">
    <text evidence="1">The sequence shown here is derived from an EMBL/GenBank/DDBJ whole genome shotgun (WGS) entry which is preliminary data.</text>
</comment>
<dbReference type="AlphaFoldDB" id="A0ABD2NSG9"/>
<organism evidence="1 2">
    <name type="scientific">Cryptolaemus montrouzieri</name>
    <dbReference type="NCBI Taxonomy" id="559131"/>
    <lineage>
        <taxon>Eukaryota</taxon>
        <taxon>Metazoa</taxon>
        <taxon>Ecdysozoa</taxon>
        <taxon>Arthropoda</taxon>
        <taxon>Hexapoda</taxon>
        <taxon>Insecta</taxon>
        <taxon>Pterygota</taxon>
        <taxon>Neoptera</taxon>
        <taxon>Endopterygota</taxon>
        <taxon>Coleoptera</taxon>
        <taxon>Polyphaga</taxon>
        <taxon>Cucujiformia</taxon>
        <taxon>Coccinelloidea</taxon>
        <taxon>Coccinellidae</taxon>
        <taxon>Scymninae</taxon>
        <taxon>Scymnini</taxon>
        <taxon>Cryptolaemus</taxon>
    </lineage>
</organism>
<name>A0ABD2NSG9_9CUCU</name>